<evidence type="ECO:0000256" key="2">
    <source>
        <dbReference type="ARBA" id="ARBA00022692"/>
    </source>
</evidence>
<evidence type="ECO:0000259" key="9">
    <source>
        <dbReference type="PROSITE" id="PS51384"/>
    </source>
</evidence>
<dbReference type="InterPro" id="IPR039261">
    <property type="entry name" value="FNR_nucleotide-bd"/>
</dbReference>
<dbReference type="InterPro" id="IPR050369">
    <property type="entry name" value="RBOH/FRE"/>
</dbReference>
<dbReference type="SUPFAM" id="SSF52343">
    <property type="entry name" value="Ferredoxin reductase-like, C-terminal NADP-linked domain"/>
    <property type="match status" value="1"/>
</dbReference>
<dbReference type="PANTHER" id="PTHR11972:SF142">
    <property type="entry name" value="FAD-BINDING FR-TYPE DOMAIN-CONTAINING PROTEIN"/>
    <property type="match status" value="1"/>
</dbReference>
<keyword evidence="3" id="KW-0249">Electron transport</keyword>
<dbReference type="InterPro" id="IPR017927">
    <property type="entry name" value="FAD-bd_FR_type"/>
</dbReference>
<dbReference type="Pfam" id="PF08022">
    <property type="entry name" value="FAD_binding_8"/>
    <property type="match status" value="1"/>
</dbReference>
<keyword evidence="6" id="KW-0813">Transport</keyword>
<evidence type="ECO:0000256" key="4">
    <source>
        <dbReference type="ARBA" id="ARBA00022989"/>
    </source>
</evidence>
<feature type="domain" description="FAD-binding FR-type" evidence="9">
    <location>
        <begin position="384"/>
        <end position="499"/>
    </location>
</feature>
<feature type="transmembrane region" description="Helical" evidence="8">
    <location>
        <begin position="315"/>
        <end position="333"/>
    </location>
</feature>
<feature type="transmembrane region" description="Helical" evidence="8">
    <location>
        <begin position="282"/>
        <end position="303"/>
    </location>
</feature>
<reference evidence="10" key="1">
    <citation type="journal article" date="2014" name="Genome Announc.">
        <title>Complete sequencing and chromosome-scale genome assembly of the industrial progenitor strain P2niaD18 from the penicillin producer Penicillium chrysogenum.</title>
        <authorList>
            <person name="Specht T."/>
            <person name="Dahlmann T.A."/>
            <person name="Zadra I."/>
            <person name="Kurnsteiner H."/>
            <person name="Kuck U."/>
        </authorList>
    </citation>
    <scope>NUCLEOTIDE SEQUENCE [LARGE SCALE GENOMIC DNA]</scope>
    <source>
        <strain evidence="10">P2niaD18</strain>
    </source>
</reference>
<dbReference type="AlphaFoldDB" id="A0A167U643"/>
<accession>A0A167U643</accession>
<keyword evidence="7 8" id="KW-0472">Membrane</keyword>
<dbReference type="Gene3D" id="3.40.50.80">
    <property type="entry name" value="Nucleotide-binding domain of ferredoxin-NADP reductase (FNR) module"/>
    <property type="match status" value="1"/>
</dbReference>
<comment type="subcellular location">
    <subcellularLocation>
        <location evidence="1">Membrane</location>
        <topology evidence="1">Multi-pass membrane protein</topology>
    </subcellularLocation>
</comment>
<organism evidence="10">
    <name type="scientific">Penicillium chrysogenum</name>
    <name type="common">Penicillium notatum</name>
    <dbReference type="NCBI Taxonomy" id="5076"/>
    <lineage>
        <taxon>Eukaryota</taxon>
        <taxon>Fungi</taxon>
        <taxon>Dikarya</taxon>
        <taxon>Ascomycota</taxon>
        <taxon>Pezizomycotina</taxon>
        <taxon>Eurotiomycetes</taxon>
        <taxon>Eurotiomycetidae</taxon>
        <taxon>Eurotiales</taxon>
        <taxon>Aspergillaceae</taxon>
        <taxon>Penicillium</taxon>
        <taxon>Penicillium chrysogenum species complex</taxon>
    </lineage>
</organism>
<dbReference type="PROSITE" id="PS51384">
    <property type="entry name" value="FAD_FR"/>
    <property type="match status" value="1"/>
</dbReference>
<dbReference type="CDD" id="cd06186">
    <property type="entry name" value="NOX_Duox_like_FAD_NADP"/>
    <property type="match status" value="1"/>
</dbReference>
<keyword evidence="2 8" id="KW-0812">Transmembrane</keyword>
<keyword evidence="6" id="KW-0406">Ion transport</keyword>
<keyword evidence="5" id="KW-0560">Oxidoreductase</keyword>
<protein>
    <submittedName>
        <fullName evidence="10">Ferric reductase transmembrane component</fullName>
    </submittedName>
</protein>
<dbReference type="GO" id="GO:0033215">
    <property type="term" value="P:reductive iron assimilation"/>
    <property type="evidence" value="ECO:0007669"/>
    <property type="project" value="TreeGrafter"/>
</dbReference>
<evidence type="ECO:0000256" key="8">
    <source>
        <dbReference type="SAM" id="Phobius"/>
    </source>
</evidence>
<dbReference type="Pfam" id="PF01794">
    <property type="entry name" value="Ferric_reduct"/>
    <property type="match status" value="1"/>
</dbReference>
<dbReference type="GO" id="GO:0000293">
    <property type="term" value="F:ferric-chelate reductase activity"/>
    <property type="evidence" value="ECO:0007669"/>
    <property type="project" value="TreeGrafter"/>
</dbReference>
<feature type="transmembrane region" description="Helical" evidence="8">
    <location>
        <begin position="12"/>
        <end position="34"/>
    </location>
</feature>
<dbReference type="SFLD" id="SFLDG01168">
    <property type="entry name" value="Ferric_reductase_subgroup_(FRE"/>
    <property type="match status" value="1"/>
</dbReference>
<dbReference type="InterPro" id="IPR013121">
    <property type="entry name" value="Fe_red_NAD-bd_6"/>
</dbReference>
<dbReference type="EMBL" id="CM002799">
    <property type="protein sequence ID" value="KZN88958.1"/>
    <property type="molecule type" value="Genomic_DNA"/>
</dbReference>
<dbReference type="SFLD" id="SFLDS00052">
    <property type="entry name" value="Ferric_Reductase_Domain"/>
    <property type="match status" value="1"/>
</dbReference>
<gene>
    <name evidence="10" type="ORF">EN45_075500</name>
</gene>
<name>A0A167U643_PENCH</name>
<evidence type="ECO:0000256" key="6">
    <source>
        <dbReference type="ARBA" id="ARBA00023065"/>
    </source>
</evidence>
<proteinExistence type="predicted"/>
<dbReference type="Proteomes" id="UP000076449">
    <property type="component" value="Chromosome II"/>
</dbReference>
<sequence>MRRRNQRGESGYVKFIWDGDTAFCFCFCFCFWLTVIRIPIHFPVSYVFIVPIIEVQIRTPRIGGELGFRFPASPVPRGLLNSAEDKGYAFASSSSAEEYNVWIAYTRIMFWPWHFVRLGSDEKDHRRRLLDQYAVYSQLSILVPILSYQVYRLVIWLLSKKGRAHVAYTALGQSPVGLESARGWSRTAARRWRSTIWWLNGEISPNLGLRGRWIAAVAWACWLLFLCVNRTGDDYFHVTKRFGSIAAAQLPIHYMLSMRNRYSPLAVIFGTSHEQLIHWHQICGRIIMILIGLHGAFYINYFVQTGILVERLQTRPSMTGLLCLALMSVLTITSIEKCRQWSFRAFYFCHLAIGLVVLPILFFHTSHLRLYVIETLALFVGDRILRRVDTITESVTVTQIPATDLLKVQIHIPASKVSRFQAKPGQHVYMCVSTGSGCSGANRLLSNPFTVANVSVGEVTLLLRTRRGPTTQMLLTHADRFNALPVIDIEGPYGTSVDIADVTGKFDRILLVAGGIGATFVLPVYRALREHFDGEVGGHKRLNFTWALRSAAEVAWAAELEDQVFADNPNVQIYLTGHGSLEHSFRNSFFDGMEMGELQTSDGLVGGSKAHMGRPNLREIVDQTFSYHGEESVAVFFCGPHDMGRELRAHVGRWVAKGRSVFWRQEIFGS</sequence>
<dbReference type="InterPro" id="IPR013130">
    <property type="entry name" value="Fe3_Rdtase_TM_dom"/>
</dbReference>
<dbReference type="GO" id="GO:0016020">
    <property type="term" value="C:membrane"/>
    <property type="evidence" value="ECO:0007669"/>
    <property type="project" value="UniProtKB-SubCell"/>
</dbReference>
<feature type="transmembrane region" description="Helical" evidence="8">
    <location>
        <begin position="133"/>
        <end position="151"/>
    </location>
</feature>
<evidence type="ECO:0000256" key="3">
    <source>
        <dbReference type="ARBA" id="ARBA00022982"/>
    </source>
</evidence>
<dbReference type="InterPro" id="IPR013112">
    <property type="entry name" value="FAD-bd_8"/>
</dbReference>
<evidence type="ECO:0000256" key="1">
    <source>
        <dbReference type="ARBA" id="ARBA00004141"/>
    </source>
</evidence>
<dbReference type="Pfam" id="PF08030">
    <property type="entry name" value="NAD_binding_6"/>
    <property type="match status" value="1"/>
</dbReference>
<dbReference type="PANTHER" id="PTHR11972">
    <property type="entry name" value="NADPH OXIDASE"/>
    <property type="match status" value="1"/>
</dbReference>
<keyword evidence="4 8" id="KW-1133">Transmembrane helix</keyword>
<evidence type="ECO:0000256" key="5">
    <source>
        <dbReference type="ARBA" id="ARBA00023002"/>
    </source>
</evidence>
<evidence type="ECO:0000256" key="7">
    <source>
        <dbReference type="ARBA" id="ARBA00023136"/>
    </source>
</evidence>
<evidence type="ECO:0000313" key="10">
    <source>
        <dbReference type="EMBL" id="KZN88958.1"/>
    </source>
</evidence>
<feature type="transmembrane region" description="Helical" evidence="8">
    <location>
        <begin position="345"/>
        <end position="363"/>
    </location>
</feature>